<protein>
    <submittedName>
        <fullName evidence="1">Uncharacterized protein</fullName>
    </submittedName>
</protein>
<reference evidence="2" key="1">
    <citation type="journal article" date="2019" name="Int. J. Syst. Evol. Microbiol.">
        <title>The Global Catalogue of Microorganisms (GCM) 10K type strain sequencing project: providing services to taxonomists for standard genome sequencing and annotation.</title>
        <authorList>
            <consortium name="The Broad Institute Genomics Platform"/>
            <consortium name="The Broad Institute Genome Sequencing Center for Infectious Disease"/>
            <person name="Wu L."/>
            <person name="Ma J."/>
        </authorList>
    </citation>
    <scope>NUCLEOTIDE SEQUENCE [LARGE SCALE GENOMIC DNA]</scope>
    <source>
        <strain evidence="2">JCM 17805</strain>
    </source>
</reference>
<evidence type="ECO:0000313" key="2">
    <source>
        <dbReference type="Proteomes" id="UP001500604"/>
    </source>
</evidence>
<dbReference type="Proteomes" id="UP001500604">
    <property type="component" value="Unassembled WGS sequence"/>
</dbReference>
<dbReference type="EMBL" id="BAABFL010000455">
    <property type="protein sequence ID" value="GAA4651541.1"/>
    <property type="molecule type" value="Genomic_DNA"/>
</dbReference>
<gene>
    <name evidence="1" type="ORF">GCM10023116_38250</name>
</gene>
<organism evidence="1 2">
    <name type="scientific">Kistimonas scapharcae</name>
    <dbReference type="NCBI Taxonomy" id="1036133"/>
    <lineage>
        <taxon>Bacteria</taxon>
        <taxon>Pseudomonadati</taxon>
        <taxon>Pseudomonadota</taxon>
        <taxon>Gammaproteobacteria</taxon>
        <taxon>Oceanospirillales</taxon>
        <taxon>Endozoicomonadaceae</taxon>
        <taxon>Kistimonas</taxon>
    </lineage>
</organism>
<sequence>MHDYPVQNDEDGVDYPVSLRSLCWDLLTQDPILVDSPLFVSMDLALAYEGLMFGISTEKLPEKSTVQA</sequence>
<accession>A0ABP8V6X1</accession>
<comment type="caution">
    <text evidence="1">The sequence shown here is derived from an EMBL/GenBank/DDBJ whole genome shotgun (WGS) entry which is preliminary data.</text>
</comment>
<keyword evidence="2" id="KW-1185">Reference proteome</keyword>
<evidence type="ECO:0000313" key="1">
    <source>
        <dbReference type="EMBL" id="GAA4651541.1"/>
    </source>
</evidence>
<name>A0ABP8V6X1_9GAMM</name>
<proteinExistence type="predicted"/>